<dbReference type="InterPro" id="IPR045629">
    <property type="entry name" value="DUF6232"/>
</dbReference>
<dbReference type="AlphaFoldDB" id="A0A841BZS0"/>
<name>A0A841BZS0_9ACTN</name>
<keyword evidence="1" id="KW-1133">Transmembrane helix</keyword>
<keyword evidence="3" id="KW-1185">Reference proteome</keyword>
<accession>A0A841BZS0</accession>
<evidence type="ECO:0000256" key="1">
    <source>
        <dbReference type="SAM" id="Phobius"/>
    </source>
</evidence>
<comment type="caution">
    <text evidence="2">The sequence shown here is derived from an EMBL/GenBank/DDBJ whole genome shotgun (WGS) entry which is preliminary data.</text>
</comment>
<keyword evidence="1" id="KW-0472">Membrane</keyword>
<proteinExistence type="predicted"/>
<dbReference type="Proteomes" id="UP000587527">
    <property type="component" value="Unassembled WGS sequence"/>
</dbReference>
<feature type="transmembrane region" description="Helical" evidence="1">
    <location>
        <begin position="73"/>
        <end position="91"/>
    </location>
</feature>
<evidence type="ECO:0000313" key="2">
    <source>
        <dbReference type="EMBL" id="MBB5874667.1"/>
    </source>
</evidence>
<dbReference type="Pfam" id="PF19744">
    <property type="entry name" value="DUF6232"/>
    <property type="match status" value="1"/>
</dbReference>
<feature type="transmembrane region" description="Helical" evidence="1">
    <location>
        <begin position="48"/>
        <end position="67"/>
    </location>
</feature>
<evidence type="ECO:0000313" key="3">
    <source>
        <dbReference type="Proteomes" id="UP000587527"/>
    </source>
</evidence>
<organism evidence="2 3">
    <name type="scientific">Allocatelliglobosispora scoriae</name>
    <dbReference type="NCBI Taxonomy" id="643052"/>
    <lineage>
        <taxon>Bacteria</taxon>
        <taxon>Bacillati</taxon>
        <taxon>Actinomycetota</taxon>
        <taxon>Actinomycetes</taxon>
        <taxon>Micromonosporales</taxon>
        <taxon>Micromonosporaceae</taxon>
        <taxon>Allocatelliglobosispora</taxon>
    </lineage>
</organism>
<sequence>MGVKHSEIEFRISRRTMWVGDQAYPLQGITRVRPIDVKPRRGRMVGRYARKAGAWVGLGVLGLLVIGCAGDSLPPVVPAAFALLVLGALAYHTVQLLRGLTLPPLYILSVATSGTAQAALVSTNREQIHELTHRVVDAIDNPTMEYAIRVDHIEIHGDNVHGHKFDGDYVNGGKTLVDGWG</sequence>
<reference evidence="2 3" key="1">
    <citation type="submission" date="2020-08" db="EMBL/GenBank/DDBJ databases">
        <title>Sequencing the genomes of 1000 actinobacteria strains.</title>
        <authorList>
            <person name="Klenk H.-P."/>
        </authorList>
    </citation>
    <scope>NUCLEOTIDE SEQUENCE [LARGE SCALE GENOMIC DNA]</scope>
    <source>
        <strain evidence="2 3">DSM 45362</strain>
    </source>
</reference>
<keyword evidence="1" id="KW-0812">Transmembrane</keyword>
<dbReference type="RefSeq" id="WP_184847558.1">
    <property type="nucleotide sequence ID" value="NZ_JACHMN010000004.1"/>
</dbReference>
<protein>
    <submittedName>
        <fullName evidence="2">Uncharacterized protein</fullName>
    </submittedName>
</protein>
<dbReference type="EMBL" id="JACHMN010000004">
    <property type="protein sequence ID" value="MBB5874667.1"/>
    <property type="molecule type" value="Genomic_DNA"/>
</dbReference>
<gene>
    <name evidence="2" type="ORF">F4553_008119</name>
</gene>